<dbReference type="NCBIfam" id="TIGR00229">
    <property type="entry name" value="sensory_box"/>
    <property type="match status" value="2"/>
</dbReference>
<dbReference type="GO" id="GO:0032259">
    <property type="term" value="P:methylation"/>
    <property type="evidence" value="ECO:0007669"/>
    <property type="project" value="UniProtKB-KW"/>
</dbReference>
<dbReference type="InterPro" id="IPR022642">
    <property type="entry name" value="CheR_C"/>
</dbReference>
<dbReference type="EMBL" id="CP092427">
    <property type="protein sequence ID" value="ULP39360.1"/>
    <property type="molecule type" value="Genomic_DNA"/>
</dbReference>
<evidence type="ECO:0000256" key="3">
    <source>
        <dbReference type="ARBA" id="ARBA00022603"/>
    </source>
</evidence>
<dbReference type="InterPro" id="IPR022641">
    <property type="entry name" value="CheR_N"/>
</dbReference>
<dbReference type="InterPro" id="IPR000014">
    <property type="entry name" value="PAS"/>
</dbReference>
<dbReference type="Pfam" id="PF01739">
    <property type="entry name" value="CheR"/>
    <property type="match status" value="1"/>
</dbReference>
<dbReference type="Proteomes" id="UP001140272">
    <property type="component" value="Unassembled WGS sequence"/>
</dbReference>
<gene>
    <name evidence="9" type="ORF">H7H73_31110</name>
    <name evidence="10" type="ORF">MJO55_13695</name>
</gene>
<organism evidence="9 12">
    <name type="scientific">Mycolicibacterium rufum</name>
    <dbReference type="NCBI Taxonomy" id="318424"/>
    <lineage>
        <taxon>Bacteria</taxon>
        <taxon>Bacillati</taxon>
        <taxon>Actinomycetota</taxon>
        <taxon>Actinomycetes</taxon>
        <taxon>Mycobacteriales</taxon>
        <taxon>Mycobacteriaceae</taxon>
        <taxon>Mycolicibacterium</taxon>
    </lineage>
</organism>
<dbReference type="SMART" id="SM00138">
    <property type="entry name" value="MeTrc"/>
    <property type="match status" value="1"/>
</dbReference>
<dbReference type="PANTHER" id="PTHR24422:SF10">
    <property type="entry name" value="CHEMOTAXIS PROTEIN METHYLTRANSFERASE 2"/>
    <property type="match status" value="1"/>
</dbReference>
<feature type="domain" description="PAS" evidence="7">
    <location>
        <begin position="500"/>
        <end position="545"/>
    </location>
</feature>
<dbReference type="Gene3D" id="1.10.155.10">
    <property type="entry name" value="Chemotaxis receptor methyltransferase CheR, N-terminal domain"/>
    <property type="match status" value="1"/>
</dbReference>
<dbReference type="SUPFAM" id="SSF55785">
    <property type="entry name" value="PYP-like sensor domain (PAS domain)"/>
    <property type="match status" value="2"/>
</dbReference>
<dbReference type="SUPFAM" id="SSF47757">
    <property type="entry name" value="Chemotaxis receptor methyltransferase CheR, N-terminal domain"/>
    <property type="match status" value="1"/>
</dbReference>
<dbReference type="InterPro" id="IPR050903">
    <property type="entry name" value="Bact_Chemotaxis_MeTrfase"/>
</dbReference>
<dbReference type="Pfam" id="PF03705">
    <property type="entry name" value="CheR_N"/>
    <property type="match status" value="1"/>
</dbReference>
<dbReference type="PROSITE" id="PS50123">
    <property type="entry name" value="CHER"/>
    <property type="match status" value="1"/>
</dbReference>
<dbReference type="Gene3D" id="1.10.287.620">
    <property type="entry name" value="Helix Hairpins"/>
    <property type="match status" value="1"/>
</dbReference>
<dbReference type="GO" id="GO:0008983">
    <property type="term" value="F:protein-glutamate O-methyltransferase activity"/>
    <property type="evidence" value="ECO:0007669"/>
    <property type="project" value="UniProtKB-EC"/>
</dbReference>
<reference evidence="9" key="2">
    <citation type="journal article" date="2022" name="BMC Genomics">
        <title>Comparative genome analysis of mycobacteria focusing on tRNA and non-coding RNA.</title>
        <authorList>
            <person name="Behra P.R.K."/>
            <person name="Pettersson B.M.F."/>
            <person name="Ramesh M."/>
            <person name="Das S."/>
            <person name="Dasgupta S."/>
            <person name="Kirsebom L.A."/>
        </authorList>
    </citation>
    <scope>NUCLEOTIDE SEQUENCE</scope>
    <source>
        <strain evidence="9">DSM 45406</strain>
    </source>
</reference>
<dbReference type="Gene3D" id="3.30.450.20">
    <property type="entry name" value="PAS domain"/>
    <property type="match status" value="2"/>
</dbReference>
<evidence type="ECO:0000313" key="12">
    <source>
        <dbReference type="Proteomes" id="UP001140272"/>
    </source>
</evidence>
<dbReference type="InterPro" id="IPR035965">
    <property type="entry name" value="PAS-like_dom_sf"/>
</dbReference>
<evidence type="ECO:0000256" key="6">
    <source>
        <dbReference type="SAM" id="Coils"/>
    </source>
</evidence>
<dbReference type="EMBL" id="JACKRN010001000">
    <property type="protein sequence ID" value="MCV7074069.1"/>
    <property type="molecule type" value="Genomic_DNA"/>
</dbReference>
<dbReference type="PROSITE" id="PS50112">
    <property type="entry name" value="PAS"/>
    <property type="match status" value="1"/>
</dbReference>
<dbReference type="GO" id="GO:0006355">
    <property type="term" value="P:regulation of DNA-templated transcription"/>
    <property type="evidence" value="ECO:0007669"/>
    <property type="project" value="InterPro"/>
</dbReference>
<evidence type="ECO:0000259" key="7">
    <source>
        <dbReference type="PROSITE" id="PS50112"/>
    </source>
</evidence>
<dbReference type="SUPFAM" id="SSF53335">
    <property type="entry name" value="S-adenosyl-L-methionine-dependent methyltransferases"/>
    <property type="match status" value="1"/>
</dbReference>
<dbReference type="InterPro" id="IPR000780">
    <property type="entry name" value="CheR_MeTrfase"/>
</dbReference>
<feature type="coiled-coil region" evidence="6">
    <location>
        <begin position="417"/>
        <end position="493"/>
    </location>
</feature>
<dbReference type="Proteomes" id="UP001055159">
    <property type="component" value="Chromosome"/>
</dbReference>
<evidence type="ECO:0000313" key="10">
    <source>
        <dbReference type="EMBL" id="ULP39360.1"/>
    </source>
</evidence>
<dbReference type="AlphaFoldDB" id="A0A9X2YH90"/>
<dbReference type="Pfam" id="PF00989">
    <property type="entry name" value="PAS"/>
    <property type="match status" value="1"/>
</dbReference>
<dbReference type="Gene3D" id="3.40.50.150">
    <property type="entry name" value="Vaccinia Virus protein VP39"/>
    <property type="match status" value="1"/>
</dbReference>
<dbReference type="InterPro" id="IPR036804">
    <property type="entry name" value="CheR_N_sf"/>
</dbReference>
<feature type="domain" description="CheR-type methyltransferase" evidence="8">
    <location>
        <begin position="1"/>
        <end position="270"/>
    </location>
</feature>
<comment type="catalytic activity">
    <reaction evidence="1">
        <text>L-glutamyl-[protein] + S-adenosyl-L-methionine = [protein]-L-glutamate 5-O-methyl ester + S-adenosyl-L-homocysteine</text>
        <dbReference type="Rhea" id="RHEA:24452"/>
        <dbReference type="Rhea" id="RHEA-COMP:10208"/>
        <dbReference type="Rhea" id="RHEA-COMP:10311"/>
        <dbReference type="ChEBI" id="CHEBI:29973"/>
        <dbReference type="ChEBI" id="CHEBI:57856"/>
        <dbReference type="ChEBI" id="CHEBI:59789"/>
        <dbReference type="ChEBI" id="CHEBI:82795"/>
        <dbReference type="EC" id="2.1.1.80"/>
    </reaction>
</comment>
<evidence type="ECO:0000259" key="8">
    <source>
        <dbReference type="PROSITE" id="PS50123"/>
    </source>
</evidence>
<keyword evidence="11" id="KW-1185">Reference proteome</keyword>
<dbReference type="InterPro" id="IPR029063">
    <property type="entry name" value="SAM-dependent_MTases_sf"/>
</dbReference>
<evidence type="ECO:0000256" key="4">
    <source>
        <dbReference type="ARBA" id="ARBA00022679"/>
    </source>
</evidence>
<dbReference type="SMART" id="SM00091">
    <property type="entry name" value="PAS"/>
    <property type="match status" value="2"/>
</dbReference>
<keyword evidence="6" id="KW-0175">Coiled coil</keyword>
<dbReference type="Pfam" id="PF13426">
    <property type="entry name" value="PAS_9"/>
    <property type="match status" value="1"/>
</dbReference>
<dbReference type="RefSeq" id="WP_052428844.1">
    <property type="nucleotide sequence ID" value="NZ_CP092427.2"/>
</dbReference>
<accession>A0A9X2YH90</accession>
<evidence type="ECO:0000256" key="5">
    <source>
        <dbReference type="ARBA" id="ARBA00022691"/>
    </source>
</evidence>
<keyword evidence="4" id="KW-0808">Transferase</keyword>
<reference evidence="10" key="3">
    <citation type="submission" date="2022-08" db="EMBL/GenBank/DDBJ databases">
        <title>Whole genome sequencing of non-tuberculosis mycobacteria type-strains.</title>
        <authorList>
            <person name="Igarashi Y."/>
            <person name="Osugi A."/>
            <person name="Mitarai S."/>
        </authorList>
    </citation>
    <scope>NUCLEOTIDE SEQUENCE</scope>
    <source>
        <strain evidence="10">JCM 16372</strain>
    </source>
</reference>
<sequence length="626" mass="70220">MSEQSGEDSETFEALLRYLRDARGFDFTGYKRTSLMRRVRHRMDQAGHDTFEEYLDALQASADEFAALFNTILINVTSFFRDPQAWDYVRDEVVPTLLAERSPGDPVRVWSAGCATGQEAYTLAMILAEAMGVNDFRARVKIYATDVDEEALAEARTASYDAKAVESVPPALLERYFESANGRHVFSKELRRAVIFGRNDLVKDAPISRIDLLVCRNTLMYFNAETQRNVLGRLNFSLARRGVLFLGHAEMLLSHTDRFTPLNLKHRFFRKAASTAITGAHYHAAVMTERHDEAPGLASIRDLAFRASPVAQIVVTGDDTVAMVNQQAESTFGLSVRDIGRLLWDLDVSYRPVELRGYIEQAKVERRSTRLPDVCWQRPGADDVWFEIHVNPLVDGENGLLGISIVFFDVTATRALLDKVVRTNSQLETAYEELQSTNEELETTNEELQSTVEELETTNEELQSTNEELETMNEELQSINDELHTINDALRERSLELDETTTFLDSLITSVRLGMAVVDRQTRLMVWNRGCEELWGLRADEVIGKPLASLDVGLPVEEVKPLLGRVFVDAELLDEAVVDAVTRRGREARVKVQCSAFRAADGSINGALLLMEVLTPAAQDAGVRGT</sequence>
<evidence type="ECO:0000256" key="2">
    <source>
        <dbReference type="ARBA" id="ARBA00012534"/>
    </source>
</evidence>
<dbReference type="CDD" id="cd00130">
    <property type="entry name" value="PAS"/>
    <property type="match status" value="2"/>
</dbReference>
<dbReference type="PANTHER" id="PTHR24422">
    <property type="entry name" value="CHEMOTAXIS PROTEIN METHYLTRANSFERASE"/>
    <property type="match status" value="1"/>
</dbReference>
<evidence type="ECO:0000256" key="1">
    <source>
        <dbReference type="ARBA" id="ARBA00001541"/>
    </source>
</evidence>
<evidence type="ECO:0000313" key="11">
    <source>
        <dbReference type="Proteomes" id="UP001055159"/>
    </source>
</evidence>
<reference evidence="9" key="1">
    <citation type="submission" date="2020-07" db="EMBL/GenBank/DDBJ databases">
        <authorList>
            <person name="Pettersson B.M.F."/>
            <person name="Behra P.R.K."/>
            <person name="Ramesh M."/>
            <person name="Das S."/>
            <person name="Dasgupta S."/>
            <person name="Kirsebom L.A."/>
        </authorList>
    </citation>
    <scope>NUCLEOTIDE SEQUENCE</scope>
    <source>
        <strain evidence="9">DSM 45406</strain>
    </source>
</reference>
<proteinExistence type="predicted"/>
<name>A0A9X2YH90_9MYCO</name>
<dbReference type="PRINTS" id="PR00996">
    <property type="entry name" value="CHERMTFRASE"/>
</dbReference>
<protein>
    <recommendedName>
        <fullName evidence="2">protein-glutamate O-methyltransferase</fullName>
        <ecNumber evidence="2">2.1.1.80</ecNumber>
    </recommendedName>
</protein>
<dbReference type="EC" id="2.1.1.80" evidence="2"/>
<dbReference type="InterPro" id="IPR013767">
    <property type="entry name" value="PAS_fold"/>
</dbReference>
<keyword evidence="5" id="KW-0949">S-adenosyl-L-methionine</keyword>
<keyword evidence="3" id="KW-0489">Methyltransferase</keyword>
<evidence type="ECO:0000313" key="9">
    <source>
        <dbReference type="EMBL" id="MCV7074069.1"/>
    </source>
</evidence>